<dbReference type="SUPFAM" id="SSF52172">
    <property type="entry name" value="CheY-like"/>
    <property type="match status" value="1"/>
</dbReference>
<gene>
    <name evidence="2" type="ORF">C427_0284</name>
</gene>
<proteinExistence type="predicted"/>
<dbReference type="PATRIC" id="fig|1129794.4.peg.279"/>
<feature type="domain" description="ANTAR" evidence="1">
    <location>
        <begin position="362"/>
        <end position="423"/>
    </location>
</feature>
<dbReference type="OrthoDB" id="9782798at2"/>
<reference evidence="2 3" key="1">
    <citation type="journal article" date="2013" name="Genome Announc.">
        <title>Complete Genome Sequence of Glaciecola psychrophila Strain 170T.</title>
        <authorList>
            <person name="Yin J."/>
            <person name="Chen J."/>
            <person name="Liu G."/>
            <person name="Yu Y."/>
            <person name="Song L."/>
            <person name="Wang X."/>
            <person name="Qu X."/>
        </authorList>
    </citation>
    <scope>NUCLEOTIDE SEQUENCE [LARGE SCALE GENOMIC DNA]</scope>
    <source>
        <strain evidence="2 3">170</strain>
    </source>
</reference>
<keyword evidence="3" id="KW-1185">Reference proteome</keyword>
<dbReference type="eggNOG" id="COG3707">
    <property type="taxonomic scope" value="Bacteria"/>
</dbReference>
<dbReference type="GO" id="GO:0003723">
    <property type="term" value="F:RNA binding"/>
    <property type="evidence" value="ECO:0007669"/>
    <property type="project" value="InterPro"/>
</dbReference>
<dbReference type="PROSITE" id="PS50921">
    <property type="entry name" value="ANTAR"/>
    <property type="match status" value="1"/>
</dbReference>
<dbReference type="EMBL" id="CP003837">
    <property type="protein sequence ID" value="AGH42394.1"/>
    <property type="molecule type" value="Genomic_DNA"/>
</dbReference>
<evidence type="ECO:0000313" key="2">
    <source>
        <dbReference type="EMBL" id="AGH42394.1"/>
    </source>
</evidence>
<dbReference type="STRING" id="1129794.C427_0284"/>
<dbReference type="Gene3D" id="1.10.10.10">
    <property type="entry name" value="Winged helix-like DNA-binding domain superfamily/Winged helix DNA-binding domain"/>
    <property type="match status" value="1"/>
</dbReference>
<sequence>MGYSEATKRFLLAAKHAEINALKRLLANCQVVNSISVFIHQLQKERGTSNIFLASRCERFTKQRTEQILQSVLAEDFLRSQFKTQYLIGHDTADNMRLLNSISIALQGMDNLPVLRHKIDSLAISPLNSSQAYCRLVAGLLNVVFEAADVASDPAITRILVAMFNFMQGKEYTGQERAWGAIGFAETHFNQELCERLEQLQVAQRNCFQIFLEFASQSDKQLWLELETSTPMKSIEQMRNMIRKLVDGSPISAEISEVWYEVATQRINQMHVMEESIAETLVNLANKRVKQASAELCHHNKRLKMFANLTESDDSSFSMLFDSAMPGLRGAENLSELDLDASNKLNVSHSFYDLLRDQSKHIKKMADELNDVKRALTEQKTIDRARLLMMEQLKLSEAEAYRLLQKRAMDNNIRIAEMADLIVKATSSNQSAIYKAKLQQMSM</sequence>
<accession>K7AHQ2</accession>
<dbReference type="SMART" id="SM01012">
    <property type="entry name" value="ANTAR"/>
    <property type="match status" value="1"/>
</dbReference>
<dbReference type="RefSeq" id="WP_007642838.1">
    <property type="nucleotide sequence ID" value="NC_020514.1"/>
</dbReference>
<evidence type="ECO:0000313" key="3">
    <source>
        <dbReference type="Proteomes" id="UP000011864"/>
    </source>
</evidence>
<dbReference type="Pfam" id="PF08376">
    <property type="entry name" value="NIT"/>
    <property type="match status" value="1"/>
</dbReference>
<dbReference type="Pfam" id="PF03861">
    <property type="entry name" value="ANTAR"/>
    <property type="match status" value="1"/>
</dbReference>
<organism evidence="2 3">
    <name type="scientific">Paraglaciecola psychrophila 170</name>
    <dbReference type="NCBI Taxonomy" id="1129794"/>
    <lineage>
        <taxon>Bacteria</taxon>
        <taxon>Pseudomonadati</taxon>
        <taxon>Pseudomonadota</taxon>
        <taxon>Gammaproteobacteria</taxon>
        <taxon>Alteromonadales</taxon>
        <taxon>Alteromonadaceae</taxon>
        <taxon>Paraglaciecola</taxon>
    </lineage>
</organism>
<dbReference type="HOGENOM" id="CLU_052982_0_0_6"/>
<dbReference type="AlphaFoldDB" id="K7AHQ2"/>
<evidence type="ECO:0000259" key="1">
    <source>
        <dbReference type="PROSITE" id="PS50921"/>
    </source>
</evidence>
<protein>
    <submittedName>
        <fullName evidence="2">Nitrate-and nitrite-responsive positive regulator</fullName>
    </submittedName>
</protein>
<dbReference type="InterPro" id="IPR013587">
    <property type="entry name" value="Nitrate/nitrite_sensing"/>
</dbReference>
<dbReference type="KEGG" id="gps:C427_0284"/>
<name>K7AHQ2_9ALTE</name>
<dbReference type="InterPro" id="IPR005561">
    <property type="entry name" value="ANTAR"/>
</dbReference>
<dbReference type="InterPro" id="IPR036388">
    <property type="entry name" value="WH-like_DNA-bd_sf"/>
</dbReference>
<dbReference type="Proteomes" id="UP000011864">
    <property type="component" value="Chromosome"/>
</dbReference>
<dbReference type="InterPro" id="IPR011006">
    <property type="entry name" value="CheY-like_superfamily"/>
</dbReference>